<dbReference type="AlphaFoldDB" id="A0A3Q8S7J0"/>
<dbReference type="Pfam" id="PF11967">
    <property type="entry name" value="RecO_N"/>
    <property type="match status" value="1"/>
</dbReference>
<evidence type="ECO:0000313" key="9">
    <source>
        <dbReference type="EMBL" id="AZK44244.1"/>
    </source>
</evidence>
<dbReference type="PANTHER" id="PTHR33991:SF1">
    <property type="entry name" value="DNA REPAIR PROTEIN RECO"/>
    <property type="match status" value="1"/>
</dbReference>
<dbReference type="GO" id="GO:0006310">
    <property type="term" value="P:DNA recombination"/>
    <property type="evidence" value="ECO:0007669"/>
    <property type="project" value="UniProtKB-UniRule"/>
</dbReference>
<dbReference type="KEGG" id="eri:EEI45_05315"/>
<evidence type="ECO:0000256" key="6">
    <source>
        <dbReference type="ARBA" id="ARBA00033409"/>
    </source>
</evidence>
<evidence type="ECO:0000256" key="4">
    <source>
        <dbReference type="ARBA" id="ARBA00023172"/>
    </source>
</evidence>
<organism evidence="9 10">
    <name type="scientific">Erysipelothrix piscisicarius</name>
    <dbReference type="NCBI Taxonomy" id="2485784"/>
    <lineage>
        <taxon>Bacteria</taxon>
        <taxon>Bacillati</taxon>
        <taxon>Bacillota</taxon>
        <taxon>Erysipelotrichia</taxon>
        <taxon>Erysipelotrichales</taxon>
        <taxon>Erysipelotrichaceae</taxon>
        <taxon>Erysipelothrix</taxon>
    </lineage>
</organism>
<gene>
    <name evidence="7 9" type="primary">recO</name>
    <name evidence="9" type="ORF">EEI45_05315</name>
</gene>
<dbReference type="RefSeq" id="WP_125164420.1">
    <property type="nucleotide sequence ID" value="NZ_CP034234.1"/>
</dbReference>
<dbReference type="InterPro" id="IPR042242">
    <property type="entry name" value="RecO_C"/>
</dbReference>
<dbReference type="InterPro" id="IPR037278">
    <property type="entry name" value="ARFGAP/RecO"/>
</dbReference>
<evidence type="ECO:0000259" key="8">
    <source>
        <dbReference type="Pfam" id="PF11967"/>
    </source>
</evidence>
<dbReference type="GO" id="GO:0006302">
    <property type="term" value="P:double-strand break repair"/>
    <property type="evidence" value="ECO:0007669"/>
    <property type="project" value="TreeGrafter"/>
</dbReference>
<protein>
    <recommendedName>
        <fullName evidence="2 7">DNA repair protein RecO</fullName>
    </recommendedName>
    <alternativeName>
        <fullName evidence="6 7">Recombination protein O</fullName>
    </alternativeName>
</protein>
<sequence>MNNKDIGFIVSIVPFREHDAMVHFLGYEYGLIRMILPGYYRAKSKQGRLGLEFSKVQYRFNYQNQKLNRIIGGESINAYLQVRQDLDWLMYMSLVSELTVRCYDANTHASFYNWFENCIESTDLKVLCIKYLAFLIQLQGFTPDVEGCVVCGNTHVNAFSIEQGGYVCATHAYHQFKTTKSLMIALLGIFSDRDVDAYLETINQYELLKILVEYLEFHGDYKFNSWKLISDV</sequence>
<keyword evidence="4 7" id="KW-0233">DNA recombination</keyword>
<dbReference type="EMBL" id="CP034234">
    <property type="protein sequence ID" value="AZK44244.1"/>
    <property type="molecule type" value="Genomic_DNA"/>
</dbReference>
<reference evidence="9 10" key="1">
    <citation type="journal article" date="2020" name="Int. J. Syst. Evol. Microbiol.">
        <title>Description of Erysipelothrix piscisicarius sp. nov., an emergent fish pathogen, and assessment of virulence using a tiger barb (Puntigrus tetrazona) infection model.</title>
        <authorList>
            <person name="Pomaranski E.K."/>
            <person name="Griffin M.J."/>
            <person name="Camus A.C."/>
            <person name="Armwood A.R."/>
            <person name="Shelley J."/>
            <person name="Waldbieser G.C."/>
            <person name="LaFrentz B.R."/>
            <person name="Garcia J.C."/>
            <person name="Yanong R."/>
            <person name="Soto E."/>
        </authorList>
    </citation>
    <scope>NUCLEOTIDE SEQUENCE [LARGE SCALE GENOMIC DNA]</scope>
    <source>
        <strain evidence="9 10">15TAL0474</strain>
    </source>
</reference>
<dbReference type="HAMAP" id="MF_00201">
    <property type="entry name" value="RecO"/>
    <property type="match status" value="1"/>
</dbReference>
<evidence type="ECO:0000256" key="2">
    <source>
        <dbReference type="ARBA" id="ARBA00021310"/>
    </source>
</evidence>
<feature type="domain" description="DNA replication/recombination mediator RecO N-terminal" evidence="8">
    <location>
        <begin position="1"/>
        <end position="79"/>
    </location>
</feature>
<keyword evidence="5 7" id="KW-0234">DNA repair</keyword>
<evidence type="ECO:0000256" key="3">
    <source>
        <dbReference type="ARBA" id="ARBA00022763"/>
    </source>
</evidence>
<evidence type="ECO:0000256" key="7">
    <source>
        <dbReference type="HAMAP-Rule" id="MF_00201"/>
    </source>
</evidence>
<comment type="function">
    <text evidence="7">Involved in DNA repair and RecF pathway recombination.</text>
</comment>
<accession>A0A3Q8S7J0</accession>
<proteinExistence type="inferred from homology"/>
<dbReference type="Pfam" id="PF02565">
    <property type="entry name" value="RecO_C"/>
    <property type="match status" value="1"/>
</dbReference>
<dbReference type="Gene3D" id="1.20.1440.120">
    <property type="entry name" value="Recombination protein O, C-terminal domain"/>
    <property type="match status" value="1"/>
</dbReference>
<dbReference type="NCBIfam" id="TIGR00613">
    <property type="entry name" value="reco"/>
    <property type="match status" value="1"/>
</dbReference>
<name>A0A3Q8S7J0_9FIRM</name>
<keyword evidence="10" id="KW-1185">Reference proteome</keyword>
<dbReference type="InterPro" id="IPR012340">
    <property type="entry name" value="NA-bd_OB-fold"/>
</dbReference>
<evidence type="ECO:0000256" key="1">
    <source>
        <dbReference type="ARBA" id="ARBA00007452"/>
    </source>
</evidence>
<dbReference type="SUPFAM" id="SSF57863">
    <property type="entry name" value="ArfGap/RecO-like zinc finger"/>
    <property type="match status" value="1"/>
</dbReference>
<keyword evidence="3 7" id="KW-0227">DNA damage</keyword>
<dbReference type="GO" id="GO:0043590">
    <property type="term" value="C:bacterial nucleoid"/>
    <property type="evidence" value="ECO:0007669"/>
    <property type="project" value="TreeGrafter"/>
</dbReference>
<evidence type="ECO:0000256" key="5">
    <source>
        <dbReference type="ARBA" id="ARBA00023204"/>
    </source>
</evidence>
<evidence type="ECO:0000313" key="10">
    <source>
        <dbReference type="Proteomes" id="UP000278804"/>
    </source>
</evidence>
<dbReference type="Gene3D" id="2.40.50.140">
    <property type="entry name" value="Nucleic acid-binding proteins"/>
    <property type="match status" value="1"/>
</dbReference>
<dbReference type="InterPro" id="IPR003717">
    <property type="entry name" value="RecO"/>
</dbReference>
<comment type="similarity">
    <text evidence="1 7">Belongs to the RecO family.</text>
</comment>
<dbReference type="InterPro" id="IPR022572">
    <property type="entry name" value="DNA_rep/recomb_RecO_N"/>
</dbReference>
<dbReference type="PANTHER" id="PTHR33991">
    <property type="entry name" value="DNA REPAIR PROTEIN RECO"/>
    <property type="match status" value="1"/>
</dbReference>
<dbReference type="Proteomes" id="UP000278804">
    <property type="component" value="Chromosome"/>
</dbReference>